<dbReference type="SMART" id="SM00860">
    <property type="entry name" value="SMI1_KNR4"/>
    <property type="match status" value="1"/>
</dbReference>
<dbReference type="Pfam" id="PF09346">
    <property type="entry name" value="SMI1_KNR4"/>
    <property type="match status" value="1"/>
</dbReference>
<evidence type="ECO:0000259" key="1">
    <source>
        <dbReference type="SMART" id="SM00860"/>
    </source>
</evidence>
<sequence>MKEIWERFEAWIDRYANLLLDDLNGGAEEEHFEPIEKAIRSELPQAFKEFYRIHDGQYSESEEGLIDTHILLPLEQMLSIWAQLRHQFDEGAFDDLESEPQDGIRMEWWNPYWLPLTTDKAGSFIFMDFAPSRQGNLGQIIYMPRDSAERILLAPSFEAWINRYVRHLEEGHYRYSERMGGIIQKQRLNGVSDDSQHSFWHDSENDDLEGFEVVKEE</sequence>
<organism evidence="2 3">
    <name type="scientific">Saprospira grandis (strain Lewin)</name>
    <dbReference type="NCBI Taxonomy" id="984262"/>
    <lineage>
        <taxon>Bacteria</taxon>
        <taxon>Pseudomonadati</taxon>
        <taxon>Bacteroidota</taxon>
        <taxon>Saprospiria</taxon>
        <taxon>Saprospirales</taxon>
        <taxon>Saprospiraceae</taxon>
        <taxon>Saprospira</taxon>
    </lineage>
</organism>
<keyword evidence="3" id="KW-1185">Reference proteome</keyword>
<dbReference type="InterPro" id="IPR018958">
    <property type="entry name" value="Knr4/Smi1-like_dom"/>
</dbReference>
<name>H6L6S3_SAPGL</name>
<dbReference type="PANTHER" id="PTHR47432:SF1">
    <property type="entry name" value="CELL WALL ASSEMBLY REGULATOR SMI1"/>
    <property type="match status" value="1"/>
</dbReference>
<accession>H6L6S3</accession>
<dbReference type="SUPFAM" id="SSF160631">
    <property type="entry name" value="SMI1/KNR4-like"/>
    <property type="match status" value="1"/>
</dbReference>
<proteinExistence type="predicted"/>
<dbReference type="AlphaFoldDB" id="H6L6S3"/>
<dbReference type="Gene3D" id="3.40.1580.10">
    <property type="entry name" value="SMI1/KNR4-like"/>
    <property type="match status" value="1"/>
</dbReference>
<dbReference type="OrthoDB" id="355909at2"/>
<evidence type="ECO:0000313" key="2">
    <source>
        <dbReference type="EMBL" id="AFC25319.1"/>
    </source>
</evidence>
<feature type="domain" description="Knr4/Smi1-like" evidence="1">
    <location>
        <begin position="26"/>
        <end position="163"/>
    </location>
</feature>
<dbReference type="InterPro" id="IPR051873">
    <property type="entry name" value="KNR4/SMI1_regulator"/>
</dbReference>
<dbReference type="InterPro" id="IPR037883">
    <property type="entry name" value="Knr4/Smi1-like_sf"/>
</dbReference>
<gene>
    <name evidence="2" type="ordered locus">SGRA_2591</name>
</gene>
<dbReference type="eggNOG" id="COG4282">
    <property type="taxonomic scope" value="Bacteria"/>
</dbReference>
<dbReference type="EMBL" id="CP002831">
    <property type="protein sequence ID" value="AFC25319.1"/>
    <property type="molecule type" value="Genomic_DNA"/>
</dbReference>
<dbReference type="STRING" id="984262.SGRA_2591"/>
<dbReference type="RefSeq" id="WP_015692930.1">
    <property type="nucleotide sequence ID" value="NC_016940.1"/>
</dbReference>
<dbReference type="HOGENOM" id="CLU_085722_1_1_10"/>
<dbReference type="KEGG" id="sgn:SGRA_2591"/>
<evidence type="ECO:0000313" key="3">
    <source>
        <dbReference type="Proteomes" id="UP000007519"/>
    </source>
</evidence>
<dbReference type="PANTHER" id="PTHR47432">
    <property type="entry name" value="CELL WALL ASSEMBLY REGULATOR SMI1"/>
    <property type="match status" value="1"/>
</dbReference>
<reference evidence="2 3" key="1">
    <citation type="journal article" date="2012" name="Stand. Genomic Sci.">
        <title>Complete genome sequencing and analysis of Saprospira grandis str. Lewin, a predatory marine bacterium.</title>
        <authorList>
            <person name="Saw J.H."/>
            <person name="Yuryev A."/>
            <person name="Kanbe M."/>
            <person name="Hou S."/>
            <person name="Young A.G."/>
            <person name="Aizawa S."/>
            <person name="Alam M."/>
        </authorList>
    </citation>
    <scope>NUCLEOTIDE SEQUENCE [LARGE SCALE GENOMIC DNA]</scope>
    <source>
        <strain evidence="2 3">Lewin</strain>
    </source>
</reference>
<protein>
    <submittedName>
        <fullName evidence="2">MoeA domain protein, domain I and II</fullName>
    </submittedName>
</protein>
<dbReference type="Proteomes" id="UP000007519">
    <property type="component" value="Chromosome"/>
</dbReference>